<sequence length="143" mass="16277">MFKIATSLVLCFMTTSLIAQSQNVSDQELEKFATAFQQVRMINQSSQQKMMKAVTDEDLTVERFNVINQAEQNPNKEVQASDDELKKYKAAMSSVEAIQKEIQAQLQTKIKDTGLTVERFQQISALLQKDKSLQQRLRALMQG</sequence>
<dbReference type="OrthoDB" id="1467687at2"/>
<feature type="chain" id="PRO_5020929491" evidence="1">
    <location>
        <begin position="22"/>
        <end position="143"/>
    </location>
</feature>
<dbReference type="AlphaFoldDB" id="A0A4U5TS88"/>
<evidence type="ECO:0000313" key="4">
    <source>
        <dbReference type="Proteomes" id="UP000306552"/>
    </source>
</evidence>
<proteinExistence type="predicted"/>
<accession>A0A4U5TS88</accession>
<dbReference type="RefSeq" id="WP_138930863.1">
    <property type="nucleotide sequence ID" value="NZ_SWMU01000001.1"/>
</dbReference>
<evidence type="ECO:0000259" key="2">
    <source>
        <dbReference type="Pfam" id="PF13767"/>
    </source>
</evidence>
<comment type="caution">
    <text evidence="3">The sequence shown here is derived from an EMBL/GenBank/DDBJ whole genome shotgun (WGS) entry which is preliminary data.</text>
</comment>
<keyword evidence="4" id="KW-1185">Reference proteome</keyword>
<gene>
    <name evidence="3" type="ORF">FCN74_01710</name>
</gene>
<evidence type="ECO:0000313" key="3">
    <source>
        <dbReference type="EMBL" id="TKS57160.1"/>
    </source>
</evidence>
<keyword evidence="1" id="KW-0732">Signal</keyword>
<feature type="signal peptide" evidence="1">
    <location>
        <begin position="1"/>
        <end position="21"/>
    </location>
</feature>
<dbReference type="InterPro" id="IPR025433">
    <property type="entry name" value="DUF4168"/>
</dbReference>
<dbReference type="EMBL" id="SWMU01000001">
    <property type="protein sequence ID" value="TKS57160.1"/>
    <property type="molecule type" value="Genomic_DNA"/>
</dbReference>
<dbReference type="Pfam" id="PF13767">
    <property type="entry name" value="DUF4168"/>
    <property type="match status" value="1"/>
</dbReference>
<protein>
    <submittedName>
        <fullName evidence="3">DUF4168 domain-containing protein</fullName>
    </submittedName>
</protein>
<dbReference type="Proteomes" id="UP000306552">
    <property type="component" value="Unassembled WGS sequence"/>
</dbReference>
<organism evidence="3 4">
    <name type="scientific">Mesohalobacter halotolerans</name>
    <dbReference type="NCBI Taxonomy" id="1883405"/>
    <lineage>
        <taxon>Bacteria</taxon>
        <taxon>Pseudomonadati</taxon>
        <taxon>Bacteroidota</taxon>
        <taxon>Flavobacteriia</taxon>
        <taxon>Flavobacteriales</taxon>
        <taxon>Flavobacteriaceae</taxon>
        <taxon>Mesohalobacter</taxon>
    </lineage>
</organism>
<evidence type="ECO:0000256" key="1">
    <source>
        <dbReference type="SAM" id="SignalP"/>
    </source>
</evidence>
<feature type="domain" description="DUF4168" evidence="2">
    <location>
        <begin position="25"/>
        <end position="136"/>
    </location>
</feature>
<name>A0A4U5TS88_9FLAO</name>
<reference evidence="3 4" key="1">
    <citation type="submission" date="2019-04" db="EMBL/GenBank/DDBJ databases">
        <title>Psychroflexus halotolerans sp. nov., isolated from a marine solar saltern.</title>
        <authorList>
            <person name="Feng X."/>
        </authorList>
    </citation>
    <scope>NUCLEOTIDE SEQUENCE [LARGE SCALE GENOMIC DNA]</scope>
    <source>
        <strain evidence="3 4">WDS2C27</strain>
    </source>
</reference>